<dbReference type="OrthoDB" id="3257409at2759"/>
<accession>A0A5C3Q522</accession>
<reference evidence="1 2" key="1">
    <citation type="journal article" date="2019" name="Nat. Ecol. Evol.">
        <title>Megaphylogeny resolves global patterns of mushroom evolution.</title>
        <authorList>
            <person name="Varga T."/>
            <person name="Krizsan K."/>
            <person name="Foldi C."/>
            <person name="Dima B."/>
            <person name="Sanchez-Garcia M."/>
            <person name="Sanchez-Ramirez S."/>
            <person name="Szollosi G.J."/>
            <person name="Szarkandi J.G."/>
            <person name="Papp V."/>
            <person name="Albert L."/>
            <person name="Andreopoulos W."/>
            <person name="Angelini C."/>
            <person name="Antonin V."/>
            <person name="Barry K.W."/>
            <person name="Bougher N.L."/>
            <person name="Buchanan P."/>
            <person name="Buyck B."/>
            <person name="Bense V."/>
            <person name="Catcheside P."/>
            <person name="Chovatia M."/>
            <person name="Cooper J."/>
            <person name="Damon W."/>
            <person name="Desjardin D."/>
            <person name="Finy P."/>
            <person name="Geml J."/>
            <person name="Haridas S."/>
            <person name="Hughes K."/>
            <person name="Justo A."/>
            <person name="Karasinski D."/>
            <person name="Kautmanova I."/>
            <person name="Kiss B."/>
            <person name="Kocsube S."/>
            <person name="Kotiranta H."/>
            <person name="LaButti K.M."/>
            <person name="Lechner B.E."/>
            <person name="Liimatainen K."/>
            <person name="Lipzen A."/>
            <person name="Lukacs Z."/>
            <person name="Mihaltcheva S."/>
            <person name="Morgado L.N."/>
            <person name="Niskanen T."/>
            <person name="Noordeloos M.E."/>
            <person name="Ohm R.A."/>
            <person name="Ortiz-Santana B."/>
            <person name="Ovrebo C."/>
            <person name="Racz N."/>
            <person name="Riley R."/>
            <person name="Savchenko A."/>
            <person name="Shiryaev A."/>
            <person name="Soop K."/>
            <person name="Spirin V."/>
            <person name="Szebenyi C."/>
            <person name="Tomsovsky M."/>
            <person name="Tulloss R.E."/>
            <person name="Uehling J."/>
            <person name="Grigoriev I.V."/>
            <person name="Vagvolgyi C."/>
            <person name="Papp T."/>
            <person name="Martin F.M."/>
            <person name="Miettinen O."/>
            <person name="Hibbett D.S."/>
            <person name="Nagy L.G."/>
        </authorList>
    </citation>
    <scope>NUCLEOTIDE SEQUENCE [LARGE SCALE GENOMIC DNA]</scope>
    <source>
        <strain evidence="1 2">CBS 309.79</strain>
    </source>
</reference>
<proteinExistence type="predicted"/>
<organism evidence="1 2">
    <name type="scientific">Pterulicium gracile</name>
    <dbReference type="NCBI Taxonomy" id="1884261"/>
    <lineage>
        <taxon>Eukaryota</taxon>
        <taxon>Fungi</taxon>
        <taxon>Dikarya</taxon>
        <taxon>Basidiomycota</taxon>
        <taxon>Agaricomycotina</taxon>
        <taxon>Agaricomycetes</taxon>
        <taxon>Agaricomycetidae</taxon>
        <taxon>Agaricales</taxon>
        <taxon>Pleurotineae</taxon>
        <taxon>Pterulaceae</taxon>
        <taxon>Pterulicium</taxon>
    </lineage>
</organism>
<evidence type="ECO:0000313" key="2">
    <source>
        <dbReference type="Proteomes" id="UP000305067"/>
    </source>
</evidence>
<name>A0A5C3Q522_9AGAR</name>
<gene>
    <name evidence="1" type="ORF">BDV98DRAFT_644487</name>
</gene>
<evidence type="ECO:0000313" key="1">
    <source>
        <dbReference type="EMBL" id="TFK95308.1"/>
    </source>
</evidence>
<protein>
    <submittedName>
        <fullName evidence="1">Uncharacterized protein</fullName>
    </submittedName>
</protein>
<dbReference type="AlphaFoldDB" id="A0A5C3Q522"/>
<keyword evidence="2" id="KW-1185">Reference proteome</keyword>
<dbReference type="Proteomes" id="UP000305067">
    <property type="component" value="Unassembled WGS sequence"/>
</dbReference>
<sequence length="217" mass="25143">MLQQEVRQIYSHCYLQLLTSVIGIQLSEEDLNALRAHSLRTKTLQGGRSFKAMCRSFPALRHLPTLAKLQTRITFLSGFKPVNHHCCINSCVCYADEQYKELDTCPNCSESRYDSNRRPRRLLQYMPFILRLLAWVTSPIMFEKLMYRANLTGSPEEGFDVNDYFDSLHYHELLDRFIEVDGETLGQRFFELATDIALALNMDGFNPLSLVQSQFGR</sequence>
<dbReference type="EMBL" id="ML178893">
    <property type="protein sequence ID" value="TFK95308.1"/>
    <property type="molecule type" value="Genomic_DNA"/>
</dbReference>